<sequence length="300" mass="34864">MQCRFNATGPQKAIGIREDIKGLPTSSNSSNPLYPCPPTELLELPARNGSSGRLRRGARPCHPRLRPRHYGTRHRDLKTRLRHAEEEQEQMVMNKMVCDLRARAEAAPDNSVMQQEYVFKRDDYEERFSKFVPDSEHGAWFARRDSEHKALSAWRELIVDLSPFEDGAKLQDYFDKEDVFATEFGITFGADDGNDVTLQNKCQLLYHYKKLLQRANGDMDVAARIAGKNYILNVVNPFEVKDDRRMEFDLKLRRWAAKLQGVDISTLKPTFGNIKFRFELLNKFETGDERRLHYWCQCVT</sequence>
<gene>
    <name evidence="2" type="ORF">GGX14DRAFT_559279</name>
</gene>
<dbReference type="AlphaFoldDB" id="A0AAD6VS78"/>
<feature type="region of interest" description="Disordered" evidence="1">
    <location>
        <begin position="45"/>
        <end position="69"/>
    </location>
</feature>
<evidence type="ECO:0000313" key="3">
    <source>
        <dbReference type="Proteomes" id="UP001219525"/>
    </source>
</evidence>
<protein>
    <submittedName>
        <fullName evidence="2">Uncharacterized protein</fullName>
    </submittedName>
</protein>
<keyword evidence="3" id="KW-1185">Reference proteome</keyword>
<dbReference type="EMBL" id="JARJCW010000009">
    <property type="protein sequence ID" value="KAJ7220487.1"/>
    <property type="molecule type" value="Genomic_DNA"/>
</dbReference>
<reference evidence="2" key="1">
    <citation type="submission" date="2023-03" db="EMBL/GenBank/DDBJ databases">
        <title>Massive genome expansion in bonnet fungi (Mycena s.s.) driven by repeated elements and novel gene families across ecological guilds.</title>
        <authorList>
            <consortium name="Lawrence Berkeley National Laboratory"/>
            <person name="Harder C.B."/>
            <person name="Miyauchi S."/>
            <person name="Viragh M."/>
            <person name="Kuo A."/>
            <person name="Thoen E."/>
            <person name="Andreopoulos B."/>
            <person name="Lu D."/>
            <person name="Skrede I."/>
            <person name="Drula E."/>
            <person name="Henrissat B."/>
            <person name="Morin E."/>
            <person name="Kohler A."/>
            <person name="Barry K."/>
            <person name="LaButti K."/>
            <person name="Morin E."/>
            <person name="Salamov A."/>
            <person name="Lipzen A."/>
            <person name="Mereny Z."/>
            <person name="Hegedus B."/>
            <person name="Baldrian P."/>
            <person name="Stursova M."/>
            <person name="Weitz H."/>
            <person name="Taylor A."/>
            <person name="Grigoriev I.V."/>
            <person name="Nagy L.G."/>
            <person name="Martin F."/>
            <person name="Kauserud H."/>
        </authorList>
    </citation>
    <scope>NUCLEOTIDE SEQUENCE</scope>
    <source>
        <strain evidence="2">9144</strain>
    </source>
</reference>
<evidence type="ECO:0000256" key="1">
    <source>
        <dbReference type="SAM" id="MobiDB-lite"/>
    </source>
</evidence>
<dbReference type="Proteomes" id="UP001219525">
    <property type="component" value="Unassembled WGS sequence"/>
</dbReference>
<comment type="caution">
    <text evidence="2">The sequence shown here is derived from an EMBL/GenBank/DDBJ whole genome shotgun (WGS) entry which is preliminary data.</text>
</comment>
<accession>A0AAD6VS78</accession>
<proteinExistence type="predicted"/>
<organism evidence="2 3">
    <name type="scientific">Mycena pura</name>
    <dbReference type="NCBI Taxonomy" id="153505"/>
    <lineage>
        <taxon>Eukaryota</taxon>
        <taxon>Fungi</taxon>
        <taxon>Dikarya</taxon>
        <taxon>Basidiomycota</taxon>
        <taxon>Agaricomycotina</taxon>
        <taxon>Agaricomycetes</taxon>
        <taxon>Agaricomycetidae</taxon>
        <taxon>Agaricales</taxon>
        <taxon>Marasmiineae</taxon>
        <taxon>Mycenaceae</taxon>
        <taxon>Mycena</taxon>
    </lineage>
</organism>
<evidence type="ECO:0000313" key="2">
    <source>
        <dbReference type="EMBL" id="KAJ7220487.1"/>
    </source>
</evidence>
<feature type="compositionally biased region" description="Basic residues" evidence="1">
    <location>
        <begin position="53"/>
        <end position="69"/>
    </location>
</feature>
<name>A0AAD6VS78_9AGAR</name>